<feature type="binding site" evidence="7">
    <location>
        <position position="60"/>
    </location>
    <ligand>
        <name>Zn(2+)</name>
        <dbReference type="ChEBI" id="CHEBI:29105"/>
        <label>2</label>
    </ligand>
</feature>
<sequence length="255" mass="27550">MPVEIVTVPCRADNYAYLVRDEASGQVALVDAPAVEPIERALAERGWGLDQIWITHHHGDHTEGVDSLRARFGAKVVGHSADRARLPALDVEISEGETVTLGDTVARVIDVSGHTIGHIAFVLDDVPAAFTADSLMALGCGRVFEGTMPMMWASLGKLMGLPPQTQIYSGHNYGAANGRFALTIEPKNRALQARIARIKEADEAGHPIVPVTLAEELETNPFLRATTPEVKAAVDMAGAPDAEVFAEVRRRKDRF</sequence>
<keyword evidence="10" id="KW-1185">Reference proteome</keyword>
<dbReference type="HAMAP" id="MF_01374">
    <property type="entry name" value="Glyoxalase_2"/>
    <property type="match status" value="1"/>
</dbReference>
<comment type="function">
    <text evidence="7">Thiolesterase that catalyzes the hydrolysis of S-D-lactoyl-glutathione to form glutathione and D-lactic acid.</text>
</comment>
<dbReference type="InterPro" id="IPR036866">
    <property type="entry name" value="RibonucZ/Hydroxyglut_hydro"/>
</dbReference>
<evidence type="ECO:0000256" key="5">
    <source>
        <dbReference type="ARBA" id="ARBA00022801"/>
    </source>
</evidence>
<evidence type="ECO:0000259" key="8">
    <source>
        <dbReference type="SMART" id="SM00849"/>
    </source>
</evidence>
<keyword evidence="4 7" id="KW-0479">Metal-binding</keyword>
<dbReference type="EC" id="3.1.2.6" evidence="7"/>
<evidence type="ECO:0000313" key="9">
    <source>
        <dbReference type="EMBL" id="MBK0399652.1"/>
    </source>
</evidence>
<dbReference type="SMART" id="SM00849">
    <property type="entry name" value="Lactamase_B"/>
    <property type="match status" value="1"/>
</dbReference>
<dbReference type="PANTHER" id="PTHR43705">
    <property type="entry name" value="HYDROXYACYLGLUTATHIONE HYDROLASE"/>
    <property type="match status" value="1"/>
</dbReference>
<feature type="binding site" evidence="7">
    <location>
        <position position="61"/>
    </location>
    <ligand>
        <name>Zn(2+)</name>
        <dbReference type="ChEBI" id="CHEBI:29105"/>
        <label>2</label>
    </ligand>
</feature>
<dbReference type="Pfam" id="PF00753">
    <property type="entry name" value="Lactamase_B"/>
    <property type="match status" value="1"/>
</dbReference>
<dbReference type="InterPro" id="IPR035680">
    <property type="entry name" value="Clx_II_MBL"/>
</dbReference>
<organism evidence="9 10">
    <name type="scientific">Thermohalobaculum xanthum</name>
    <dbReference type="NCBI Taxonomy" id="2753746"/>
    <lineage>
        <taxon>Bacteria</taxon>
        <taxon>Pseudomonadati</taxon>
        <taxon>Pseudomonadota</taxon>
        <taxon>Alphaproteobacteria</taxon>
        <taxon>Rhodobacterales</taxon>
        <taxon>Paracoccaceae</taxon>
        <taxon>Thermohalobaculum</taxon>
    </lineage>
</organism>
<comment type="catalytic activity">
    <reaction evidence="1 7">
        <text>an S-(2-hydroxyacyl)glutathione + H2O = a 2-hydroxy carboxylate + glutathione + H(+)</text>
        <dbReference type="Rhea" id="RHEA:21864"/>
        <dbReference type="ChEBI" id="CHEBI:15377"/>
        <dbReference type="ChEBI" id="CHEBI:15378"/>
        <dbReference type="ChEBI" id="CHEBI:57925"/>
        <dbReference type="ChEBI" id="CHEBI:58896"/>
        <dbReference type="ChEBI" id="CHEBI:71261"/>
        <dbReference type="EC" id="3.1.2.6"/>
    </reaction>
</comment>
<reference evidence="9" key="1">
    <citation type="submission" date="2020-12" db="EMBL/GenBank/DDBJ databases">
        <title>Bacterial taxonomy.</title>
        <authorList>
            <person name="Pan X."/>
        </authorList>
    </citation>
    <scope>NUCLEOTIDE SEQUENCE</scope>
    <source>
        <strain evidence="9">M0105</strain>
    </source>
</reference>
<dbReference type="InterPro" id="IPR032282">
    <property type="entry name" value="HAGH_C"/>
</dbReference>
<name>A0A8J7M843_9RHOB</name>
<comment type="pathway">
    <text evidence="2 7">Secondary metabolite metabolism; methylglyoxal degradation; (R)-lactate from methylglyoxal: step 2/2.</text>
</comment>
<feature type="binding site" evidence="7">
    <location>
        <position position="114"/>
    </location>
    <ligand>
        <name>Zn(2+)</name>
        <dbReference type="ChEBI" id="CHEBI:29105"/>
        <label>1</label>
    </ligand>
</feature>
<evidence type="ECO:0000313" key="10">
    <source>
        <dbReference type="Proteomes" id="UP000655420"/>
    </source>
</evidence>
<dbReference type="AlphaFoldDB" id="A0A8J7M843"/>
<gene>
    <name evidence="7 9" type="primary">gloB</name>
    <name evidence="9" type="ORF">H0I76_10645</name>
</gene>
<dbReference type="GO" id="GO:0019243">
    <property type="term" value="P:methylglyoxal catabolic process to D-lactate via S-lactoyl-glutathione"/>
    <property type="evidence" value="ECO:0007669"/>
    <property type="project" value="UniProtKB-UniRule"/>
</dbReference>
<comment type="similarity">
    <text evidence="3 7">Belongs to the metallo-beta-lactamase superfamily. Glyoxalase II family.</text>
</comment>
<feature type="binding site" evidence="7">
    <location>
        <position position="171"/>
    </location>
    <ligand>
        <name>Zn(2+)</name>
        <dbReference type="ChEBI" id="CHEBI:29105"/>
        <label>2</label>
    </ligand>
</feature>
<comment type="cofactor">
    <cofactor evidence="7">
        <name>Zn(2+)</name>
        <dbReference type="ChEBI" id="CHEBI:29105"/>
    </cofactor>
    <text evidence="7">Binds 2 Zn(2+) ions per subunit.</text>
</comment>
<dbReference type="SUPFAM" id="SSF56281">
    <property type="entry name" value="Metallo-hydrolase/oxidoreductase"/>
    <property type="match status" value="1"/>
</dbReference>
<evidence type="ECO:0000256" key="1">
    <source>
        <dbReference type="ARBA" id="ARBA00001623"/>
    </source>
</evidence>
<keyword evidence="6 7" id="KW-0862">Zinc</keyword>
<accession>A0A8J7M843</accession>
<feature type="binding site" evidence="7">
    <location>
        <position position="133"/>
    </location>
    <ligand>
        <name>Zn(2+)</name>
        <dbReference type="ChEBI" id="CHEBI:29105"/>
        <label>2</label>
    </ligand>
</feature>
<dbReference type="PANTHER" id="PTHR43705:SF1">
    <property type="entry name" value="HYDROXYACYLGLUTATHIONE HYDROLASE GLOB"/>
    <property type="match status" value="1"/>
</dbReference>
<feature type="binding site" evidence="7">
    <location>
        <position position="58"/>
    </location>
    <ligand>
        <name>Zn(2+)</name>
        <dbReference type="ChEBI" id="CHEBI:29105"/>
        <label>1</label>
    </ligand>
</feature>
<dbReference type="InterPro" id="IPR050110">
    <property type="entry name" value="Glyoxalase_II_hydrolase"/>
</dbReference>
<dbReference type="Pfam" id="PF16123">
    <property type="entry name" value="HAGH_C"/>
    <property type="match status" value="1"/>
</dbReference>
<comment type="subunit">
    <text evidence="7">Monomer.</text>
</comment>
<dbReference type="EMBL" id="JAEHHL010000006">
    <property type="protein sequence ID" value="MBK0399652.1"/>
    <property type="molecule type" value="Genomic_DNA"/>
</dbReference>
<keyword evidence="5 7" id="KW-0378">Hydrolase</keyword>
<evidence type="ECO:0000256" key="6">
    <source>
        <dbReference type="ARBA" id="ARBA00022833"/>
    </source>
</evidence>
<evidence type="ECO:0000256" key="4">
    <source>
        <dbReference type="ARBA" id="ARBA00022723"/>
    </source>
</evidence>
<dbReference type="Gene3D" id="3.60.15.10">
    <property type="entry name" value="Ribonuclease Z/Hydroxyacylglutathione hydrolase-like"/>
    <property type="match status" value="1"/>
</dbReference>
<feature type="domain" description="Metallo-beta-lactamase" evidence="8">
    <location>
        <begin position="13"/>
        <end position="171"/>
    </location>
</feature>
<dbReference type="NCBIfam" id="TIGR03413">
    <property type="entry name" value="GSH_gloB"/>
    <property type="match status" value="1"/>
</dbReference>
<dbReference type="InterPro" id="IPR001279">
    <property type="entry name" value="Metallo-B-lactamas"/>
</dbReference>
<proteinExistence type="inferred from homology"/>
<evidence type="ECO:0000256" key="3">
    <source>
        <dbReference type="ARBA" id="ARBA00006759"/>
    </source>
</evidence>
<feature type="binding site" evidence="7">
    <location>
        <position position="133"/>
    </location>
    <ligand>
        <name>Zn(2+)</name>
        <dbReference type="ChEBI" id="CHEBI:29105"/>
        <label>1</label>
    </ligand>
</feature>
<feature type="binding site" evidence="7">
    <location>
        <position position="56"/>
    </location>
    <ligand>
        <name>Zn(2+)</name>
        <dbReference type="ChEBI" id="CHEBI:29105"/>
        <label>1</label>
    </ligand>
</feature>
<dbReference type="GO" id="GO:0046872">
    <property type="term" value="F:metal ion binding"/>
    <property type="evidence" value="ECO:0007669"/>
    <property type="project" value="UniProtKB-KW"/>
</dbReference>
<evidence type="ECO:0000256" key="7">
    <source>
        <dbReference type="HAMAP-Rule" id="MF_01374"/>
    </source>
</evidence>
<dbReference type="PIRSF" id="PIRSF005457">
    <property type="entry name" value="Glx"/>
    <property type="match status" value="1"/>
</dbReference>
<dbReference type="CDD" id="cd07723">
    <property type="entry name" value="hydroxyacylglutathione_hydrolase_MBL-fold"/>
    <property type="match status" value="1"/>
</dbReference>
<dbReference type="InterPro" id="IPR017782">
    <property type="entry name" value="Hydroxyacylglutathione_Hdrlase"/>
</dbReference>
<dbReference type="UniPathway" id="UPA00619">
    <property type="reaction ID" value="UER00676"/>
</dbReference>
<comment type="caution">
    <text evidence="9">The sequence shown here is derived from an EMBL/GenBank/DDBJ whole genome shotgun (WGS) entry which is preliminary data.</text>
</comment>
<dbReference type="GO" id="GO:0004416">
    <property type="term" value="F:hydroxyacylglutathione hydrolase activity"/>
    <property type="evidence" value="ECO:0007669"/>
    <property type="project" value="UniProtKB-UniRule"/>
</dbReference>
<dbReference type="RefSeq" id="WP_200609851.1">
    <property type="nucleotide sequence ID" value="NZ_JAEHHL010000006.1"/>
</dbReference>
<protein>
    <recommendedName>
        <fullName evidence="7">Hydroxyacylglutathione hydrolase</fullName>
        <ecNumber evidence="7">3.1.2.6</ecNumber>
    </recommendedName>
    <alternativeName>
        <fullName evidence="7">Glyoxalase II</fullName>
        <shortName evidence="7">Glx II</shortName>
    </alternativeName>
</protein>
<dbReference type="Proteomes" id="UP000655420">
    <property type="component" value="Unassembled WGS sequence"/>
</dbReference>
<evidence type="ECO:0000256" key="2">
    <source>
        <dbReference type="ARBA" id="ARBA00004963"/>
    </source>
</evidence>